<proteinExistence type="predicted"/>
<evidence type="ECO:0000256" key="1">
    <source>
        <dbReference type="SAM" id="Phobius"/>
    </source>
</evidence>
<evidence type="ECO:0000313" key="3">
    <source>
        <dbReference type="EMBL" id="ADV64781.1"/>
    </source>
</evidence>
<dbReference type="KEGG" id="dmu:Desmu_0468"/>
<feature type="transmembrane region" description="Helical" evidence="1">
    <location>
        <begin position="307"/>
        <end position="324"/>
    </location>
</feature>
<feature type="transmembrane region" description="Helical" evidence="1">
    <location>
        <begin position="391"/>
        <end position="409"/>
    </location>
</feature>
<dbReference type="RefSeq" id="WP_013562003.1">
    <property type="nucleotide sequence ID" value="NC_014961.1"/>
</dbReference>
<dbReference type="eggNOG" id="arCOG07844">
    <property type="taxonomic scope" value="Archaea"/>
</dbReference>
<evidence type="ECO:0000259" key="2">
    <source>
        <dbReference type="PROSITE" id="PS50093"/>
    </source>
</evidence>
<keyword evidence="1" id="KW-0812">Transmembrane</keyword>
<dbReference type="AlphaFoldDB" id="E8R8F5"/>
<feature type="transmembrane region" description="Helical" evidence="1">
    <location>
        <begin position="368"/>
        <end position="385"/>
    </location>
</feature>
<name>E8R8F5_DESM0</name>
<feature type="transmembrane region" description="Helical" evidence="1">
    <location>
        <begin position="266"/>
        <end position="286"/>
    </location>
</feature>
<protein>
    <recommendedName>
        <fullName evidence="2">PKD domain-containing protein</fullName>
    </recommendedName>
</protein>
<dbReference type="OrthoDB" id="380561at2157"/>
<organism evidence="3 4">
    <name type="scientific">Desulfurococcus mucosus (strain ATCC 35584 / DSM 2162 / JCM 9187 / O7/1)</name>
    <dbReference type="NCBI Taxonomy" id="765177"/>
    <lineage>
        <taxon>Archaea</taxon>
        <taxon>Thermoproteota</taxon>
        <taxon>Thermoprotei</taxon>
        <taxon>Desulfurococcales</taxon>
        <taxon>Desulfurococcaceae</taxon>
        <taxon>Desulfurococcus</taxon>
    </lineage>
</organism>
<dbReference type="SUPFAM" id="SSF49299">
    <property type="entry name" value="PKD domain"/>
    <property type="match status" value="1"/>
</dbReference>
<dbReference type="GeneID" id="10153161"/>
<evidence type="ECO:0000313" key="4">
    <source>
        <dbReference type="Proteomes" id="UP000001068"/>
    </source>
</evidence>
<feature type="transmembrane region" description="Helical" evidence="1">
    <location>
        <begin position="73"/>
        <end position="93"/>
    </location>
</feature>
<dbReference type="PROSITE" id="PS50093">
    <property type="entry name" value="PKD"/>
    <property type="match status" value="1"/>
</dbReference>
<reference evidence="4" key="1">
    <citation type="submission" date="2010-11" db="EMBL/GenBank/DDBJ databases">
        <title>The complete genome of Desulfurococcus mucosus DSM 2162.</title>
        <authorList>
            <consortium name="US DOE Joint Genome Institute (JGI-PGF)"/>
            <person name="Lucas S."/>
            <person name="Copeland A."/>
            <person name="Lapidus A."/>
            <person name="Bruce D."/>
            <person name="Goodwin L."/>
            <person name="Pitluck S."/>
            <person name="Kyrpides N."/>
            <person name="Mavromatis K."/>
            <person name="Pagani I."/>
            <person name="Ivanova N."/>
            <person name="Ovchinnikova G."/>
            <person name="Chertkov O."/>
            <person name="Held B."/>
            <person name="Brettin T."/>
            <person name="Detter J.C."/>
            <person name="Tapia R."/>
            <person name="Han C."/>
            <person name="Land M."/>
            <person name="Hauser L."/>
            <person name="Markowitz V."/>
            <person name="Cheng J.-F."/>
            <person name="Hugenholtz P."/>
            <person name="Woyke T."/>
            <person name="Wu D."/>
            <person name="Wirth R."/>
            <person name="Bilek Y."/>
            <person name="Hader T."/>
            <person name="Klenk H.-P."/>
            <person name="Eisen J.A."/>
        </authorList>
    </citation>
    <scope>NUCLEOTIDE SEQUENCE [LARGE SCALE GENOMIC DNA]</scope>
    <source>
        <strain evidence="4">ATCC 35584 / DSM 2162 / JCM 9187 / O7/1</strain>
    </source>
</reference>
<feature type="transmembrane region" description="Helical" evidence="1">
    <location>
        <begin position="100"/>
        <end position="121"/>
    </location>
</feature>
<gene>
    <name evidence="3" type="ordered locus">Desmu_0468</name>
</gene>
<feature type="transmembrane region" description="Helical" evidence="1">
    <location>
        <begin position="6"/>
        <end position="27"/>
    </location>
</feature>
<dbReference type="EMBL" id="CP002363">
    <property type="protein sequence ID" value="ADV64781.1"/>
    <property type="molecule type" value="Genomic_DNA"/>
</dbReference>
<reference evidence="3 4" key="2">
    <citation type="journal article" date="2011" name="Stand. Genomic Sci.">
        <title>Complete genome sequence of Desulfurococcus mucosus type strain (O7/1).</title>
        <authorList>
            <person name="Wirth R."/>
            <person name="Chertkov O."/>
            <person name="Held B."/>
            <person name="Lapidus A."/>
            <person name="Nolan M."/>
            <person name="Lucas S."/>
            <person name="Hammon N."/>
            <person name="Deshpande S."/>
            <person name="Cheng J.F."/>
            <person name="Tapia R."/>
            <person name="Han C."/>
            <person name="Goodwin L."/>
            <person name="Pitluck S."/>
            <person name="Liolios K."/>
            <person name="Ioanna P."/>
            <person name="Ivanova N."/>
            <person name="Mavromatis K."/>
            <person name="Mikhailova N."/>
            <person name="Pati A."/>
            <person name="Chen A."/>
            <person name="Palaniappan K."/>
            <person name="Land M."/>
            <person name="Hauser L."/>
            <person name="Chang Y.J."/>
            <person name="Jeffries C.D."/>
            <person name="Bilek Y."/>
            <person name="Hader T."/>
            <person name="Rohde M."/>
            <person name="Spring S."/>
            <person name="Sikorski J."/>
            <person name="Goker M."/>
            <person name="Woyke T."/>
            <person name="Bristow J."/>
            <person name="Eisen J.A."/>
            <person name="Markowitz V."/>
            <person name="Hugenholtz P."/>
            <person name="Kyrpides N.C."/>
            <person name="Klenk H.P."/>
        </authorList>
    </citation>
    <scope>NUCLEOTIDE SEQUENCE [LARGE SCALE GENOMIC DNA]</scope>
    <source>
        <strain evidence="4">ATCC 35584 / DSM 2162 / JCM 9187 / O7/1</strain>
    </source>
</reference>
<dbReference type="Gene3D" id="2.60.40.10">
    <property type="entry name" value="Immunoglobulins"/>
    <property type="match status" value="1"/>
</dbReference>
<keyword evidence="4" id="KW-1185">Reference proteome</keyword>
<dbReference type="Proteomes" id="UP000001068">
    <property type="component" value="Chromosome"/>
</dbReference>
<dbReference type="InterPro" id="IPR013783">
    <property type="entry name" value="Ig-like_fold"/>
</dbReference>
<keyword evidence="1" id="KW-1133">Transmembrane helix</keyword>
<sequence precursor="true">MDASLLLGYVDWVLWASSTAVIVLSVVRHASGSRDAGRWFLAGLTGLLIAGFADAVVNALYGGDTGILGSLPYGWVFPAASLGLTLTGGLYIVSGRLEEGVWQVLGGLLVVGLGLMALYLAGGRVGGLDRVLYVYVWSSRQGYFTGEAVNISVAVSPPVDTVEYVVSWGDGVVEHYTGGAAVNLSHVYASSGAYTVVINASGGGLTGFNSLALSISDKPWTPPWPFDIVVSPVAGFFNSLWQALTTPFNLQLLTTSPRLEEGSPEWGLYTAVLDASLTGLGFFLALRLIQAAVNGDARGFIDSVKEALVAVLLSLTAPYIYNASVDILNALSMRIVQGVDPMPSIASALTLISTGVILGFFIPAAAHLAALLTLILAATAALVAVRHWLTLSIAASTPLLAVAYLHPGLRGAVNRVIGLWSGLVLAGPLSAVFMKTWSLQVGGLGQAVTGLLVYAMLPNIMGLLGGGVGGAAERIGLFFYTTALKITGASKTRSQGGMVQPRPQDTGEGRVRLHTGRGVEGYGRLRVQGN</sequence>
<feature type="transmembrane region" description="Helical" evidence="1">
    <location>
        <begin position="416"/>
        <end position="433"/>
    </location>
</feature>
<dbReference type="InterPro" id="IPR035986">
    <property type="entry name" value="PKD_dom_sf"/>
</dbReference>
<keyword evidence="1" id="KW-0472">Membrane</keyword>
<dbReference type="STRING" id="765177.Desmu_0468"/>
<accession>E8R8F5</accession>
<dbReference type="CDD" id="cd00146">
    <property type="entry name" value="PKD"/>
    <property type="match status" value="1"/>
</dbReference>
<feature type="domain" description="PKD" evidence="2">
    <location>
        <begin position="160"/>
        <end position="201"/>
    </location>
</feature>
<feature type="transmembrane region" description="Helical" evidence="1">
    <location>
        <begin position="39"/>
        <end position="61"/>
    </location>
</feature>
<dbReference type="HOGENOM" id="CLU_513526_0_0_2"/>
<dbReference type="InterPro" id="IPR000601">
    <property type="entry name" value="PKD_dom"/>
</dbReference>
<feature type="transmembrane region" description="Helical" evidence="1">
    <location>
        <begin position="344"/>
        <end position="361"/>
    </location>
</feature>